<accession>A0A645C8D7</accession>
<gene>
    <name evidence="1" type="ORF">SDC9_118895</name>
</gene>
<comment type="caution">
    <text evidence="1">The sequence shown here is derived from an EMBL/GenBank/DDBJ whole genome shotgun (WGS) entry which is preliminary data.</text>
</comment>
<dbReference type="AlphaFoldDB" id="A0A645C8D7"/>
<proteinExistence type="predicted"/>
<protein>
    <submittedName>
        <fullName evidence="1">Uncharacterized protein</fullName>
    </submittedName>
</protein>
<name>A0A645C8D7_9ZZZZ</name>
<reference evidence="1" key="1">
    <citation type="submission" date="2019-08" db="EMBL/GenBank/DDBJ databases">
        <authorList>
            <person name="Kucharzyk K."/>
            <person name="Murdoch R.W."/>
            <person name="Higgins S."/>
            <person name="Loffler F."/>
        </authorList>
    </citation>
    <scope>NUCLEOTIDE SEQUENCE</scope>
</reference>
<sequence length="132" mass="14671">MKTVAGKMRVDGDYKGVFSGKGFSGSLQLTISGTSVRGVFAGSYKDSKYKMDINSPFKGTYNPENATIKASISGKMTVIDYHDSRYRSDNGFFCDLKGTYSKGSLSGTWFGQNEFDYNFYGGEWSAQYIDRK</sequence>
<organism evidence="1">
    <name type="scientific">bioreactor metagenome</name>
    <dbReference type="NCBI Taxonomy" id="1076179"/>
    <lineage>
        <taxon>unclassified sequences</taxon>
        <taxon>metagenomes</taxon>
        <taxon>ecological metagenomes</taxon>
    </lineage>
</organism>
<evidence type="ECO:0000313" key="1">
    <source>
        <dbReference type="EMBL" id="MPM71923.1"/>
    </source>
</evidence>
<dbReference type="EMBL" id="VSSQ01024416">
    <property type="protein sequence ID" value="MPM71923.1"/>
    <property type="molecule type" value="Genomic_DNA"/>
</dbReference>